<name>W4L7G5_ENTF1</name>
<accession>W4L7G5</accession>
<evidence type="ECO:0000259" key="1">
    <source>
        <dbReference type="SMART" id="SM00198"/>
    </source>
</evidence>
<feature type="domain" description="SCP" evidence="1">
    <location>
        <begin position="45"/>
        <end position="193"/>
    </location>
</feature>
<dbReference type="HOGENOM" id="CLU_035730_8_2_7"/>
<dbReference type="Gene3D" id="3.40.33.10">
    <property type="entry name" value="CAP"/>
    <property type="match status" value="1"/>
</dbReference>
<dbReference type="GO" id="GO:0005576">
    <property type="term" value="C:extracellular region"/>
    <property type="evidence" value="ECO:0007669"/>
    <property type="project" value="InterPro"/>
</dbReference>
<dbReference type="InterPro" id="IPR014044">
    <property type="entry name" value="CAP_dom"/>
</dbReference>
<dbReference type="Pfam" id="PF00188">
    <property type="entry name" value="CAP"/>
    <property type="match status" value="1"/>
</dbReference>
<dbReference type="EMBL" id="AZHW01001137">
    <property type="protein sequence ID" value="ETW93982.1"/>
    <property type="molecule type" value="Genomic_DNA"/>
</dbReference>
<dbReference type="Proteomes" id="UP000019141">
    <property type="component" value="Unassembled WGS sequence"/>
</dbReference>
<dbReference type="InterPro" id="IPR018244">
    <property type="entry name" value="Allrgn_V5/Tpx1_CS"/>
</dbReference>
<dbReference type="PATRIC" id="fig|1429438.4.peg.6925"/>
<reference evidence="2 3" key="1">
    <citation type="journal article" date="2014" name="Nature">
        <title>An environmental bacterial taxon with a large and distinct metabolic repertoire.</title>
        <authorList>
            <person name="Wilson M.C."/>
            <person name="Mori T."/>
            <person name="Ruckert C."/>
            <person name="Uria A.R."/>
            <person name="Helf M.J."/>
            <person name="Takada K."/>
            <person name="Gernert C."/>
            <person name="Steffens U.A."/>
            <person name="Heycke N."/>
            <person name="Schmitt S."/>
            <person name="Rinke C."/>
            <person name="Helfrich E.J."/>
            <person name="Brachmann A.O."/>
            <person name="Gurgui C."/>
            <person name="Wakimoto T."/>
            <person name="Kracht M."/>
            <person name="Crusemann M."/>
            <person name="Hentschel U."/>
            <person name="Abe I."/>
            <person name="Matsunaga S."/>
            <person name="Kalinowski J."/>
            <person name="Takeyama H."/>
            <person name="Piel J."/>
        </authorList>
    </citation>
    <scope>NUCLEOTIDE SEQUENCE [LARGE SCALE GENOMIC DNA]</scope>
    <source>
        <strain evidence="3">TSY1</strain>
    </source>
</reference>
<proteinExistence type="predicted"/>
<organism evidence="2 3">
    <name type="scientific">Entotheonella factor</name>
    <dbReference type="NCBI Taxonomy" id="1429438"/>
    <lineage>
        <taxon>Bacteria</taxon>
        <taxon>Pseudomonadati</taxon>
        <taxon>Nitrospinota/Tectimicrobiota group</taxon>
        <taxon>Candidatus Tectimicrobiota</taxon>
        <taxon>Candidatus Entotheonellia</taxon>
        <taxon>Candidatus Entotheonellales</taxon>
        <taxon>Candidatus Entotheonellaceae</taxon>
        <taxon>Candidatus Entotheonella</taxon>
    </lineage>
</organism>
<dbReference type="PRINTS" id="PR00838">
    <property type="entry name" value="V5ALLERGEN"/>
</dbReference>
<dbReference type="InterPro" id="IPR001283">
    <property type="entry name" value="CRISP-related"/>
</dbReference>
<dbReference type="SMART" id="SM00198">
    <property type="entry name" value="SCP"/>
    <property type="match status" value="1"/>
</dbReference>
<protein>
    <recommendedName>
        <fullName evidence="1">SCP domain-containing protein</fullName>
    </recommendedName>
</protein>
<dbReference type="PRINTS" id="PR00837">
    <property type="entry name" value="V5TPXLIKE"/>
</dbReference>
<dbReference type="InterPro" id="IPR035940">
    <property type="entry name" value="CAP_sf"/>
</dbReference>
<dbReference type="PROSITE" id="PS01009">
    <property type="entry name" value="CRISP_1"/>
    <property type="match status" value="1"/>
</dbReference>
<dbReference type="FunFam" id="3.40.33.10:FF:000004">
    <property type="entry name" value="CAP, cysteine-rich secretory protein, antigen 5"/>
    <property type="match status" value="1"/>
</dbReference>
<dbReference type="AlphaFoldDB" id="W4L7G5"/>
<keyword evidence="3" id="KW-1185">Reference proteome</keyword>
<sequence>MQRHLYSLLAVLCGFVVMISLGVAGDTEYVIQAKNTPRSEHREPRGFEGSVAAHNVWRQAVGVPNVAWSSTLAATAQEWADYLASTQGKCRMQHRPRRGKQARPFGENLYQAFSSPNPPQTSPQDVVKAWGDEIENYDANTHTCAPGAVCGHYTQVVWRGTQFVGCGKATCQTKGYHSIIWVCNYDPPGNFVGQSPF</sequence>
<gene>
    <name evidence="2" type="ORF">ETSY1_36870</name>
</gene>
<dbReference type="InterPro" id="IPR002413">
    <property type="entry name" value="V5_allergen-like"/>
</dbReference>
<dbReference type="PANTHER" id="PTHR10334">
    <property type="entry name" value="CYSTEINE-RICH SECRETORY PROTEIN-RELATED"/>
    <property type="match status" value="1"/>
</dbReference>
<evidence type="ECO:0000313" key="3">
    <source>
        <dbReference type="Proteomes" id="UP000019141"/>
    </source>
</evidence>
<comment type="caution">
    <text evidence="2">The sequence shown here is derived from an EMBL/GenBank/DDBJ whole genome shotgun (WGS) entry which is preliminary data.</text>
</comment>
<evidence type="ECO:0000313" key="2">
    <source>
        <dbReference type="EMBL" id="ETW93982.1"/>
    </source>
</evidence>
<dbReference type="SUPFAM" id="SSF55797">
    <property type="entry name" value="PR-1-like"/>
    <property type="match status" value="1"/>
</dbReference>